<evidence type="ECO:0000256" key="1">
    <source>
        <dbReference type="ARBA" id="ARBA00009437"/>
    </source>
</evidence>
<dbReference type="GO" id="GO:0043565">
    <property type="term" value="F:sequence-specific DNA binding"/>
    <property type="evidence" value="ECO:0007669"/>
    <property type="project" value="TreeGrafter"/>
</dbReference>
<evidence type="ECO:0000259" key="6">
    <source>
        <dbReference type="PROSITE" id="PS50931"/>
    </source>
</evidence>
<dbReference type="InterPro" id="IPR005119">
    <property type="entry name" value="LysR_subst-bd"/>
</dbReference>
<dbReference type="Proteomes" id="UP000093111">
    <property type="component" value="Unassembled WGS sequence"/>
</dbReference>
<keyword evidence="3" id="KW-0238">DNA-binding</keyword>
<dbReference type="PROSITE" id="PS50931">
    <property type="entry name" value="HTH_LYSR"/>
    <property type="match status" value="1"/>
</dbReference>
<dbReference type="Gene3D" id="3.40.190.290">
    <property type="match status" value="1"/>
</dbReference>
<evidence type="ECO:0000313" key="8">
    <source>
        <dbReference type="Proteomes" id="UP000093111"/>
    </source>
</evidence>
<keyword evidence="4" id="KW-0010">Activator</keyword>
<feature type="domain" description="HTH lysR-type" evidence="6">
    <location>
        <begin position="1"/>
        <end position="58"/>
    </location>
</feature>
<dbReference type="GO" id="GO:0010628">
    <property type="term" value="P:positive regulation of gene expression"/>
    <property type="evidence" value="ECO:0007669"/>
    <property type="project" value="TreeGrafter"/>
</dbReference>
<dbReference type="GO" id="GO:0003700">
    <property type="term" value="F:DNA-binding transcription factor activity"/>
    <property type="evidence" value="ECO:0007669"/>
    <property type="project" value="InterPro"/>
</dbReference>
<gene>
    <name evidence="7" type="ORF">ADU59_09270</name>
</gene>
<dbReference type="EMBL" id="LGLV01000006">
    <property type="protein sequence ID" value="OBZ95576.1"/>
    <property type="molecule type" value="Genomic_DNA"/>
</dbReference>
<dbReference type="OrthoDB" id="7260751at2"/>
<proteinExistence type="inferred from homology"/>
<dbReference type="PANTHER" id="PTHR30427">
    <property type="entry name" value="TRANSCRIPTIONAL ACTIVATOR PROTEIN LYSR"/>
    <property type="match status" value="1"/>
</dbReference>
<protein>
    <recommendedName>
        <fullName evidence="6">HTH lysR-type domain-containing protein</fullName>
    </recommendedName>
</protein>
<dbReference type="RefSeq" id="WP_068953821.1">
    <property type="nucleotide sequence ID" value="NZ_LGLV01000006.1"/>
</dbReference>
<sequence length="300" mass="33005">MNLRQLEILAAVIRTHSTIAAAQDLGMSQPAVSNSIKSAEASLGFLLFERINNRLVPTPEAQVLLAEAESLFMMRDAVMQTAAYLKAGRKGRIRVAATAELSESLMPQVISRFLKNHLGVEVALETHRLDTVLNYVETGVSDIGFAMEPYPRPTLEQNPLATLNMVCAFPRDSELGELQFVTPLDIGGMTLMKAGSGSRISKLVEEAFEKSRVAYNPGIDVRFMNVALYCVEQGVGVAIIDELTASCRPHGAMQIRPFRPRLQINVAAISSVARPQQRLVKLLVKYAREEIAQRLKQVST</sequence>
<dbReference type="Gene3D" id="1.10.10.10">
    <property type="entry name" value="Winged helix-like DNA-binding domain superfamily/Winged helix DNA-binding domain"/>
    <property type="match status" value="1"/>
</dbReference>
<dbReference type="Pfam" id="PF03466">
    <property type="entry name" value="LysR_substrate"/>
    <property type="match status" value="1"/>
</dbReference>
<dbReference type="InterPro" id="IPR036390">
    <property type="entry name" value="WH_DNA-bd_sf"/>
</dbReference>
<evidence type="ECO:0000256" key="4">
    <source>
        <dbReference type="ARBA" id="ARBA00023159"/>
    </source>
</evidence>
<evidence type="ECO:0000256" key="2">
    <source>
        <dbReference type="ARBA" id="ARBA00023015"/>
    </source>
</evidence>
<reference evidence="7 8" key="1">
    <citation type="journal article" date="2016" name="Syst. Appl. Microbiol.">
        <title>Pararhizobium polonicum sp. nov. isolated from tumors on stone fruit rootstocks.</title>
        <authorList>
            <person name="Pulawska J."/>
            <person name="Kuzmanovic N."/>
            <person name="Willems A."/>
            <person name="Pothier J.F."/>
        </authorList>
    </citation>
    <scope>NUCLEOTIDE SEQUENCE [LARGE SCALE GENOMIC DNA]</scope>
    <source>
        <strain evidence="7 8">F5.1</strain>
    </source>
</reference>
<organism evidence="7 8">
    <name type="scientific">Pararhizobium polonicum</name>
    <dbReference type="NCBI Taxonomy" id="1612624"/>
    <lineage>
        <taxon>Bacteria</taxon>
        <taxon>Pseudomonadati</taxon>
        <taxon>Pseudomonadota</taxon>
        <taxon>Alphaproteobacteria</taxon>
        <taxon>Hyphomicrobiales</taxon>
        <taxon>Rhizobiaceae</taxon>
        <taxon>Rhizobium/Agrobacterium group</taxon>
        <taxon>Pararhizobium</taxon>
    </lineage>
</organism>
<dbReference type="Pfam" id="PF00126">
    <property type="entry name" value="HTH_1"/>
    <property type="match status" value="1"/>
</dbReference>
<accession>A0A1C7P3L7</accession>
<dbReference type="SUPFAM" id="SSF53850">
    <property type="entry name" value="Periplasmic binding protein-like II"/>
    <property type="match status" value="1"/>
</dbReference>
<dbReference type="InterPro" id="IPR000847">
    <property type="entry name" value="LysR_HTH_N"/>
</dbReference>
<dbReference type="InterPro" id="IPR036388">
    <property type="entry name" value="WH-like_DNA-bd_sf"/>
</dbReference>
<keyword evidence="5" id="KW-0804">Transcription</keyword>
<evidence type="ECO:0000256" key="5">
    <source>
        <dbReference type="ARBA" id="ARBA00023163"/>
    </source>
</evidence>
<dbReference type="SUPFAM" id="SSF46785">
    <property type="entry name" value="Winged helix' DNA-binding domain"/>
    <property type="match status" value="1"/>
</dbReference>
<keyword evidence="2" id="KW-0805">Transcription regulation</keyword>
<keyword evidence="8" id="KW-1185">Reference proteome</keyword>
<evidence type="ECO:0000313" key="7">
    <source>
        <dbReference type="EMBL" id="OBZ95576.1"/>
    </source>
</evidence>
<evidence type="ECO:0000256" key="3">
    <source>
        <dbReference type="ARBA" id="ARBA00023125"/>
    </source>
</evidence>
<comment type="similarity">
    <text evidence="1">Belongs to the LysR transcriptional regulatory family.</text>
</comment>
<comment type="caution">
    <text evidence="7">The sequence shown here is derived from an EMBL/GenBank/DDBJ whole genome shotgun (WGS) entry which is preliminary data.</text>
</comment>
<dbReference type="STRING" id="1612624.ADU59_09270"/>
<name>A0A1C7P3L7_9HYPH</name>
<dbReference type="PANTHER" id="PTHR30427:SF1">
    <property type="entry name" value="TRANSCRIPTIONAL ACTIVATOR PROTEIN LYSR"/>
    <property type="match status" value="1"/>
</dbReference>
<dbReference type="AlphaFoldDB" id="A0A1C7P3L7"/>